<reference evidence="7" key="1">
    <citation type="submission" date="2021-03" db="EMBL/GenBank/DDBJ databases">
        <authorList>
            <person name="Bekaert M."/>
        </authorList>
    </citation>
    <scope>NUCLEOTIDE SEQUENCE</scope>
</reference>
<dbReference type="Gene3D" id="1.10.1450.10">
    <property type="entry name" value="Tetraspanin"/>
    <property type="match status" value="1"/>
</dbReference>
<dbReference type="EMBL" id="CAJPWZ010000500">
    <property type="protein sequence ID" value="CAG2194934.1"/>
    <property type="molecule type" value="Genomic_DNA"/>
</dbReference>
<feature type="transmembrane region" description="Helical" evidence="6">
    <location>
        <begin position="12"/>
        <end position="32"/>
    </location>
</feature>
<feature type="transmembrane region" description="Helical" evidence="6">
    <location>
        <begin position="241"/>
        <end position="265"/>
    </location>
</feature>
<dbReference type="AlphaFoldDB" id="A0A8S3QE96"/>
<accession>A0A8S3QE96</accession>
<keyword evidence="3 6" id="KW-0812">Transmembrane</keyword>
<evidence type="ECO:0000256" key="6">
    <source>
        <dbReference type="RuleBase" id="RU361218"/>
    </source>
</evidence>
<evidence type="ECO:0000256" key="2">
    <source>
        <dbReference type="ARBA" id="ARBA00006840"/>
    </source>
</evidence>
<proteinExistence type="inferred from homology"/>
<evidence type="ECO:0000256" key="3">
    <source>
        <dbReference type="ARBA" id="ARBA00022692"/>
    </source>
</evidence>
<feature type="transmembrane region" description="Helical" evidence="6">
    <location>
        <begin position="95"/>
        <end position="119"/>
    </location>
</feature>
<dbReference type="SUPFAM" id="SSF48652">
    <property type="entry name" value="Tetraspanin"/>
    <property type="match status" value="1"/>
</dbReference>
<evidence type="ECO:0000256" key="5">
    <source>
        <dbReference type="ARBA" id="ARBA00023136"/>
    </source>
</evidence>
<sequence>MCSPKCATTLLIIINAIFILLGIGIIVPGILLHVDNEAINDKIIPLFKELTLGSSNFGDLAKNLPIALIALGSLVIVISVIGLVGVCCCKIRCFLMVYAIIVMILLIGKIVVLALWYFMNDKFETTIKGEMLKNLQEKYTNDVLEANDLSSAWNHLQLAFECCAINAVINATNDYDSTPWQSGSPATDIPISCCPGVTSSNYTIGTATNPLCPSPKTVNPSGQYSKGCYDAVNDFIKGYSLWFYIGGPILFLIEIIGIVCSFYLFCKTDKEDD</sequence>
<evidence type="ECO:0000256" key="1">
    <source>
        <dbReference type="ARBA" id="ARBA00004141"/>
    </source>
</evidence>
<keyword evidence="4 6" id="KW-1133">Transmembrane helix</keyword>
<dbReference type="PRINTS" id="PR00259">
    <property type="entry name" value="TMFOUR"/>
</dbReference>
<evidence type="ECO:0000256" key="4">
    <source>
        <dbReference type="ARBA" id="ARBA00022989"/>
    </source>
</evidence>
<dbReference type="InterPro" id="IPR018499">
    <property type="entry name" value="Tetraspanin/Peripherin"/>
</dbReference>
<dbReference type="Pfam" id="PF00335">
    <property type="entry name" value="Tetraspanin"/>
    <property type="match status" value="1"/>
</dbReference>
<protein>
    <recommendedName>
        <fullName evidence="6">Tetraspanin</fullName>
    </recommendedName>
</protein>
<dbReference type="Proteomes" id="UP000683360">
    <property type="component" value="Unassembled WGS sequence"/>
</dbReference>
<organism evidence="7 8">
    <name type="scientific">Mytilus edulis</name>
    <name type="common">Blue mussel</name>
    <dbReference type="NCBI Taxonomy" id="6550"/>
    <lineage>
        <taxon>Eukaryota</taxon>
        <taxon>Metazoa</taxon>
        <taxon>Spiralia</taxon>
        <taxon>Lophotrochozoa</taxon>
        <taxon>Mollusca</taxon>
        <taxon>Bivalvia</taxon>
        <taxon>Autobranchia</taxon>
        <taxon>Pteriomorphia</taxon>
        <taxon>Mytilida</taxon>
        <taxon>Mytiloidea</taxon>
        <taxon>Mytilidae</taxon>
        <taxon>Mytilinae</taxon>
        <taxon>Mytilus</taxon>
    </lineage>
</organism>
<comment type="similarity">
    <text evidence="2 6">Belongs to the tetraspanin (TM4SF) family.</text>
</comment>
<keyword evidence="5 6" id="KW-0472">Membrane</keyword>
<name>A0A8S3QE96_MYTED</name>
<dbReference type="InterPro" id="IPR000301">
    <property type="entry name" value="Tetraspanin_animals"/>
</dbReference>
<comment type="caution">
    <text evidence="7">The sequence shown here is derived from an EMBL/GenBank/DDBJ whole genome shotgun (WGS) entry which is preliminary data.</text>
</comment>
<dbReference type="OrthoDB" id="6133340at2759"/>
<feature type="transmembrane region" description="Helical" evidence="6">
    <location>
        <begin position="64"/>
        <end position="88"/>
    </location>
</feature>
<comment type="subcellular location">
    <subcellularLocation>
        <location evidence="1 6">Membrane</location>
        <topology evidence="1 6">Multi-pass membrane protein</topology>
    </subcellularLocation>
</comment>
<dbReference type="PIRSF" id="PIRSF002419">
    <property type="entry name" value="Tetraspanin"/>
    <property type="match status" value="1"/>
</dbReference>
<evidence type="ECO:0000313" key="8">
    <source>
        <dbReference type="Proteomes" id="UP000683360"/>
    </source>
</evidence>
<evidence type="ECO:0000313" key="7">
    <source>
        <dbReference type="EMBL" id="CAG2194934.1"/>
    </source>
</evidence>
<keyword evidence="8" id="KW-1185">Reference proteome</keyword>
<dbReference type="InterPro" id="IPR008952">
    <property type="entry name" value="Tetraspanin_EC2_sf"/>
</dbReference>
<dbReference type="PANTHER" id="PTHR19282">
    <property type="entry name" value="TETRASPANIN"/>
    <property type="match status" value="1"/>
</dbReference>
<dbReference type="GO" id="GO:0016020">
    <property type="term" value="C:membrane"/>
    <property type="evidence" value="ECO:0007669"/>
    <property type="project" value="UniProtKB-SubCell"/>
</dbReference>
<gene>
    <name evidence="7" type="ORF">MEDL_9921</name>
</gene>